<dbReference type="STRING" id="946122.A0A0C2X5K9"/>
<dbReference type="InterPro" id="IPR002088">
    <property type="entry name" value="Prenyl_trans_a"/>
</dbReference>
<accession>A0A0C2X5K9</accession>
<evidence type="ECO:0000256" key="5">
    <source>
        <dbReference type="ARBA" id="ARBA00022679"/>
    </source>
</evidence>
<gene>
    <name evidence="10" type="ORF">M378DRAFT_184023</name>
</gene>
<evidence type="ECO:0000256" key="3">
    <source>
        <dbReference type="ARBA" id="ARBA00014772"/>
    </source>
</evidence>
<keyword evidence="4 9" id="KW-0637">Prenyltransferase</keyword>
<proteinExistence type="inferred from homology"/>
<comment type="function">
    <text evidence="9">Catalyzes the transfer of a geranyl-geranyl moiety from geranyl-geranyl pyrophosphate to cysteines occuring in specific C-terminal amino acid sequences.</text>
</comment>
<evidence type="ECO:0000256" key="8">
    <source>
        <dbReference type="ARBA" id="ARBA00047658"/>
    </source>
</evidence>
<dbReference type="InParanoid" id="A0A0C2X5K9"/>
<dbReference type="GO" id="GO:0004663">
    <property type="term" value="F:Rab geranylgeranyltransferase activity"/>
    <property type="evidence" value="ECO:0007669"/>
    <property type="project" value="UniProtKB-UniRule"/>
</dbReference>
<evidence type="ECO:0000256" key="9">
    <source>
        <dbReference type="RuleBase" id="RU367120"/>
    </source>
</evidence>
<comment type="catalytic activity">
    <reaction evidence="8 9">
        <text>geranylgeranyl diphosphate + L-cysteinyl-[protein] = S-geranylgeranyl-L-cysteinyl-[protein] + diphosphate</text>
        <dbReference type="Rhea" id="RHEA:21240"/>
        <dbReference type="Rhea" id="RHEA-COMP:10131"/>
        <dbReference type="Rhea" id="RHEA-COMP:11537"/>
        <dbReference type="ChEBI" id="CHEBI:29950"/>
        <dbReference type="ChEBI" id="CHEBI:33019"/>
        <dbReference type="ChEBI" id="CHEBI:57533"/>
        <dbReference type="ChEBI" id="CHEBI:86021"/>
        <dbReference type="EC" id="2.5.1.60"/>
    </reaction>
</comment>
<protein>
    <recommendedName>
        <fullName evidence="3 9">Geranylgeranyl transferase type-2 subunit alpha</fullName>
        <ecNumber evidence="2 9">2.5.1.60</ecNumber>
    </recommendedName>
    <alternativeName>
        <fullName evidence="7 9">Geranylgeranyl transferase type II subunit alpha</fullName>
    </alternativeName>
</protein>
<name>A0A0C2X5K9_AMAMK</name>
<dbReference type="HOGENOM" id="CLU_031996_1_0_1"/>
<evidence type="ECO:0000256" key="7">
    <source>
        <dbReference type="ARBA" id="ARBA00031267"/>
    </source>
</evidence>
<evidence type="ECO:0000313" key="10">
    <source>
        <dbReference type="EMBL" id="KIL69597.1"/>
    </source>
</evidence>
<dbReference type="PROSITE" id="PS51147">
    <property type="entry name" value="PFTA"/>
    <property type="match status" value="5"/>
</dbReference>
<dbReference type="Pfam" id="PF01239">
    <property type="entry name" value="PPTA"/>
    <property type="match status" value="5"/>
</dbReference>
<dbReference type="Proteomes" id="UP000054549">
    <property type="component" value="Unassembled WGS sequence"/>
</dbReference>
<dbReference type="AlphaFoldDB" id="A0A0C2X5K9"/>
<dbReference type="PANTHER" id="PTHR11129">
    <property type="entry name" value="PROTEIN FARNESYLTRANSFERASE ALPHA SUBUNIT/RAB GERANYLGERANYL TRANSFERASE ALPHA SUBUNIT"/>
    <property type="match status" value="1"/>
</dbReference>
<evidence type="ECO:0000256" key="4">
    <source>
        <dbReference type="ARBA" id="ARBA00022602"/>
    </source>
</evidence>
<evidence type="ECO:0000256" key="2">
    <source>
        <dbReference type="ARBA" id="ARBA00012656"/>
    </source>
</evidence>
<comment type="similarity">
    <text evidence="1 9">Belongs to the protein prenyltransferase subunit alpha family.</text>
</comment>
<dbReference type="OrthoDB" id="1658at2759"/>
<evidence type="ECO:0000313" key="11">
    <source>
        <dbReference type="Proteomes" id="UP000054549"/>
    </source>
</evidence>
<dbReference type="SUPFAM" id="SSF48439">
    <property type="entry name" value="Protein prenylyltransferase"/>
    <property type="match status" value="1"/>
</dbReference>
<dbReference type="GO" id="GO:0097354">
    <property type="term" value="P:prenylation"/>
    <property type="evidence" value="ECO:0007669"/>
    <property type="project" value="UniProtKB-UniRule"/>
</dbReference>
<evidence type="ECO:0000256" key="1">
    <source>
        <dbReference type="ARBA" id="ARBA00006734"/>
    </source>
</evidence>
<dbReference type="EMBL" id="KN818225">
    <property type="protein sequence ID" value="KIL69597.1"/>
    <property type="molecule type" value="Genomic_DNA"/>
</dbReference>
<dbReference type="FunCoup" id="A0A0C2X5K9">
    <property type="interactions" value="71"/>
</dbReference>
<keyword evidence="5 9" id="KW-0808">Transferase</keyword>
<evidence type="ECO:0000256" key="6">
    <source>
        <dbReference type="ARBA" id="ARBA00022737"/>
    </source>
</evidence>
<organism evidence="10 11">
    <name type="scientific">Amanita muscaria (strain Koide BX008)</name>
    <dbReference type="NCBI Taxonomy" id="946122"/>
    <lineage>
        <taxon>Eukaryota</taxon>
        <taxon>Fungi</taxon>
        <taxon>Dikarya</taxon>
        <taxon>Basidiomycota</taxon>
        <taxon>Agaricomycotina</taxon>
        <taxon>Agaricomycetes</taxon>
        <taxon>Agaricomycetidae</taxon>
        <taxon>Agaricales</taxon>
        <taxon>Pluteineae</taxon>
        <taxon>Amanitaceae</taxon>
        <taxon>Amanita</taxon>
    </lineage>
</organism>
<dbReference type="EC" id="2.5.1.60" evidence="2 9"/>
<reference evidence="10 11" key="1">
    <citation type="submission" date="2014-04" db="EMBL/GenBank/DDBJ databases">
        <title>Evolutionary Origins and Diversification of the Mycorrhizal Mutualists.</title>
        <authorList>
            <consortium name="DOE Joint Genome Institute"/>
            <consortium name="Mycorrhizal Genomics Consortium"/>
            <person name="Kohler A."/>
            <person name="Kuo A."/>
            <person name="Nagy L.G."/>
            <person name="Floudas D."/>
            <person name="Copeland A."/>
            <person name="Barry K.W."/>
            <person name="Cichocki N."/>
            <person name="Veneault-Fourrey C."/>
            <person name="LaButti K."/>
            <person name="Lindquist E.A."/>
            <person name="Lipzen A."/>
            <person name="Lundell T."/>
            <person name="Morin E."/>
            <person name="Murat C."/>
            <person name="Riley R."/>
            <person name="Ohm R."/>
            <person name="Sun H."/>
            <person name="Tunlid A."/>
            <person name="Henrissat B."/>
            <person name="Grigoriev I.V."/>
            <person name="Hibbett D.S."/>
            <person name="Martin F."/>
        </authorList>
    </citation>
    <scope>NUCLEOTIDE SEQUENCE [LARGE SCALE GENOMIC DNA]</scope>
    <source>
        <strain evidence="10 11">Koide BX008</strain>
    </source>
</reference>
<keyword evidence="11" id="KW-1185">Reference proteome</keyword>
<keyword evidence="6" id="KW-0677">Repeat</keyword>
<dbReference type="PANTHER" id="PTHR11129:SF2">
    <property type="entry name" value="GERANYLGERANYL TRANSFERASE TYPE-2 SUBUNIT ALPHA"/>
    <property type="match status" value="1"/>
</dbReference>
<dbReference type="FunFam" id="1.25.40.120:FF:000035">
    <property type="entry name" value="Geranylgeranyl transferase type-2 subunit alpha"/>
    <property type="match status" value="1"/>
</dbReference>
<dbReference type="GO" id="GO:0005968">
    <property type="term" value="C:Rab-protein geranylgeranyltransferase complex"/>
    <property type="evidence" value="ECO:0007669"/>
    <property type="project" value="TreeGrafter"/>
</dbReference>
<dbReference type="Gene3D" id="1.25.40.120">
    <property type="entry name" value="Protein prenylyltransferase"/>
    <property type="match status" value="1"/>
</dbReference>
<sequence length="331" mass="38979">MHGVKRVHQSSEAIQARKLKEQAKITEYLALANDVLSRKTSEDWSLEAFRLTTRLLRTNPEFYTVWNYRRNICLQGIFPNSSPEAIYELICEDLVFTMNALKVHPKVYWIWNHRRWCLNHVPEGPNESDLQGWKKASWERELAVVEKILDADARNFHAWSYRRYVLASMPVSRTEESELAYTAKKIESNFSNFSAWHQRSKVYSSLCESGKLQFDQFKKQELELVRNAMYTDPDDQSVWIYHRWLMGAGDDSELLLQEITAIQELLDEQPDSKWCMECILHYKLLLLQKHSTIVDVKAVSEECQTLLKQLKAIDPYRRQRYDDLAAAVLRL</sequence>